<dbReference type="CDD" id="cd08417">
    <property type="entry name" value="PBP2_Nitroaromatics_like"/>
    <property type="match status" value="1"/>
</dbReference>
<dbReference type="GO" id="GO:0003700">
    <property type="term" value="F:DNA-binding transcription factor activity"/>
    <property type="evidence" value="ECO:0007669"/>
    <property type="project" value="InterPro"/>
</dbReference>
<evidence type="ECO:0000259" key="5">
    <source>
        <dbReference type="PROSITE" id="PS50931"/>
    </source>
</evidence>
<dbReference type="AlphaFoldDB" id="A0A127QAI2"/>
<protein>
    <submittedName>
        <fullName evidence="6">Bacterial regulatory helix-turn-helix, lysR family protein</fullName>
    </submittedName>
</protein>
<evidence type="ECO:0000256" key="4">
    <source>
        <dbReference type="ARBA" id="ARBA00023163"/>
    </source>
</evidence>
<feature type="domain" description="HTH lysR-type" evidence="5">
    <location>
        <begin position="6"/>
        <end position="63"/>
    </location>
</feature>
<dbReference type="RefSeq" id="WP_061944154.1">
    <property type="nucleotide sequence ID" value="NZ_CP013234.1"/>
</dbReference>
<sequence length="314" mass="34861">MHISRIDLNLFVVLDTIYAEGNITRAAKALSLTQPAVSHALARLRELLGDPLFIRQGSSMLPTPMTRSLIGPVRQALQTLEVSVKHGNQFDPASSRRSFNLGLTGVLEARLLPPLMQLLQAQAPMVAINSVRVERRQLASELAAGTLDIAVDVLLQRPAEIHSTPLSRDALVVIARQDHPALQNGLDLETYLAQSHILVSSRRTGPGIEDVELARMGRQRQIGLRCQHYHAACHVVSASDLLTTMPEHYAQIANLNLPNRIYPLPLPTPTLDVYLYWHENAELDPANRWLRAVLGQLFPEQNRLATARSPRKTK</sequence>
<evidence type="ECO:0000256" key="2">
    <source>
        <dbReference type="ARBA" id="ARBA00023015"/>
    </source>
</evidence>
<dbReference type="Pfam" id="PF00126">
    <property type="entry name" value="HTH_1"/>
    <property type="match status" value="1"/>
</dbReference>
<dbReference type="InterPro" id="IPR000847">
    <property type="entry name" value="LysR_HTH_N"/>
</dbReference>
<dbReference type="KEGG" id="cpra:CPter91_4772"/>
<reference evidence="6 7" key="1">
    <citation type="submission" date="2015-11" db="EMBL/GenBank/DDBJ databases">
        <title>Exploring the genomic traits of fungus-feeding bacterial genus Collimonas.</title>
        <authorList>
            <person name="Song C."/>
            <person name="Schmidt R."/>
            <person name="de Jager V."/>
            <person name="Krzyzanowska D."/>
            <person name="Jongedijk E."/>
            <person name="Cankar K."/>
            <person name="Beekwilder J."/>
            <person name="van Veen A."/>
            <person name="de Boer W."/>
            <person name="van Veen J.A."/>
            <person name="Garbeva P."/>
        </authorList>
    </citation>
    <scope>NUCLEOTIDE SEQUENCE [LARGE SCALE GENOMIC DNA]</scope>
    <source>
        <strain evidence="6 7">Ter91</strain>
    </source>
</reference>
<dbReference type="PROSITE" id="PS50931">
    <property type="entry name" value="HTH_LYSR"/>
    <property type="match status" value="1"/>
</dbReference>
<evidence type="ECO:0000313" key="6">
    <source>
        <dbReference type="EMBL" id="AMP07067.1"/>
    </source>
</evidence>
<dbReference type="SUPFAM" id="SSF53850">
    <property type="entry name" value="Periplasmic binding protein-like II"/>
    <property type="match status" value="1"/>
</dbReference>
<dbReference type="EMBL" id="CP013234">
    <property type="protein sequence ID" value="AMP07067.1"/>
    <property type="molecule type" value="Genomic_DNA"/>
</dbReference>
<dbReference type="InterPro" id="IPR050389">
    <property type="entry name" value="LysR-type_TF"/>
</dbReference>
<dbReference type="SUPFAM" id="SSF46785">
    <property type="entry name" value="Winged helix' DNA-binding domain"/>
    <property type="match status" value="1"/>
</dbReference>
<evidence type="ECO:0000256" key="1">
    <source>
        <dbReference type="ARBA" id="ARBA00009437"/>
    </source>
</evidence>
<dbReference type="InterPro" id="IPR005119">
    <property type="entry name" value="LysR_subst-bd"/>
</dbReference>
<dbReference type="Pfam" id="PF03466">
    <property type="entry name" value="LysR_substrate"/>
    <property type="match status" value="1"/>
</dbReference>
<evidence type="ECO:0000256" key="3">
    <source>
        <dbReference type="ARBA" id="ARBA00023125"/>
    </source>
</evidence>
<dbReference type="InterPro" id="IPR036390">
    <property type="entry name" value="WH_DNA-bd_sf"/>
</dbReference>
<comment type="similarity">
    <text evidence="1">Belongs to the LysR transcriptional regulatory family.</text>
</comment>
<keyword evidence="4" id="KW-0804">Transcription</keyword>
<evidence type="ECO:0000313" key="7">
    <source>
        <dbReference type="Proteomes" id="UP000074561"/>
    </source>
</evidence>
<dbReference type="PANTHER" id="PTHR30118">
    <property type="entry name" value="HTH-TYPE TRANSCRIPTIONAL REGULATOR LEUO-RELATED"/>
    <property type="match status" value="1"/>
</dbReference>
<proteinExistence type="inferred from homology"/>
<dbReference type="PRINTS" id="PR00039">
    <property type="entry name" value="HTHLYSR"/>
</dbReference>
<dbReference type="InterPro" id="IPR037402">
    <property type="entry name" value="YidZ_PBP2"/>
</dbReference>
<dbReference type="OrthoDB" id="5495633at2"/>
<keyword evidence="2" id="KW-0805">Transcription regulation</keyword>
<gene>
    <name evidence="6" type="ORF">CPter91_4772</name>
</gene>
<name>A0A127QAI2_9BURK</name>
<dbReference type="PANTHER" id="PTHR30118:SF15">
    <property type="entry name" value="TRANSCRIPTIONAL REGULATORY PROTEIN"/>
    <property type="match status" value="1"/>
</dbReference>
<dbReference type="PATRIC" id="fig|279113.9.peg.4732"/>
<dbReference type="Gene3D" id="3.40.190.10">
    <property type="entry name" value="Periplasmic binding protein-like II"/>
    <property type="match status" value="2"/>
</dbReference>
<dbReference type="STRING" id="279113.CPter91_4772"/>
<keyword evidence="3" id="KW-0238">DNA-binding</keyword>
<accession>A0A127QAI2</accession>
<dbReference type="Proteomes" id="UP000074561">
    <property type="component" value="Chromosome"/>
</dbReference>
<dbReference type="Gene3D" id="1.10.10.10">
    <property type="entry name" value="Winged helix-like DNA-binding domain superfamily/Winged helix DNA-binding domain"/>
    <property type="match status" value="1"/>
</dbReference>
<organism evidence="6 7">
    <name type="scientific">Collimonas pratensis</name>
    <dbReference type="NCBI Taxonomy" id="279113"/>
    <lineage>
        <taxon>Bacteria</taxon>
        <taxon>Pseudomonadati</taxon>
        <taxon>Pseudomonadota</taxon>
        <taxon>Betaproteobacteria</taxon>
        <taxon>Burkholderiales</taxon>
        <taxon>Oxalobacteraceae</taxon>
        <taxon>Collimonas</taxon>
    </lineage>
</organism>
<dbReference type="GO" id="GO:0003677">
    <property type="term" value="F:DNA binding"/>
    <property type="evidence" value="ECO:0007669"/>
    <property type="project" value="UniProtKB-KW"/>
</dbReference>
<dbReference type="InterPro" id="IPR036388">
    <property type="entry name" value="WH-like_DNA-bd_sf"/>
</dbReference>